<dbReference type="Proteomes" id="UP001597448">
    <property type="component" value="Unassembled WGS sequence"/>
</dbReference>
<dbReference type="EMBL" id="JBHUKY010000077">
    <property type="protein sequence ID" value="MFD2413690.1"/>
    <property type="molecule type" value="Genomic_DNA"/>
</dbReference>
<evidence type="ECO:0000313" key="1">
    <source>
        <dbReference type="EMBL" id="MFD2413690.1"/>
    </source>
</evidence>
<dbReference type="InterPro" id="IPR024265">
    <property type="entry name" value="DUF3788"/>
</dbReference>
<reference evidence="2" key="1">
    <citation type="journal article" date="2019" name="Int. J. Syst. Evol. Microbiol.">
        <title>The Global Catalogue of Microorganisms (GCM) 10K type strain sequencing project: providing services to taxonomists for standard genome sequencing and annotation.</title>
        <authorList>
            <consortium name="The Broad Institute Genomics Platform"/>
            <consortium name="The Broad Institute Genome Sequencing Center for Infectious Disease"/>
            <person name="Wu L."/>
            <person name="Ma J."/>
        </authorList>
    </citation>
    <scope>NUCLEOTIDE SEQUENCE [LARGE SCALE GENOMIC DNA]</scope>
    <source>
        <strain evidence="2">CCM 8725</strain>
    </source>
</reference>
<protein>
    <submittedName>
        <fullName evidence="1">DUF3788 domain-containing protein</fullName>
    </submittedName>
</protein>
<dbReference type="Pfam" id="PF12663">
    <property type="entry name" value="DUF3788"/>
    <property type="match status" value="1"/>
</dbReference>
<evidence type="ECO:0000313" key="2">
    <source>
        <dbReference type="Proteomes" id="UP001597448"/>
    </source>
</evidence>
<organism evidence="1 2">
    <name type="scientific">Paenibacillus rhizoplanae</name>
    <dbReference type="NCBI Taxonomy" id="1917181"/>
    <lineage>
        <taxon>Bacteria</taxon>
        <taxon>Bacillati</taxon>
        <taxon>Bacillota</taxon>
        <taxon>Bacilli</taxon>
        <taxon>Bacillales</taxon>
        <taxon>Paenibacillaceae</taxon>
        <taxon>Paenibacillus</taxon>
    </lineage>
</organism>
<gene>
    <name evidence="1" type="ORF">ACFSX3_27870</name>
</gene>
<name>A0ABW5FGI4_9BACL</name>
<dbReference type="RefSeq" id="WP_209992525.1">
    <property type="nucleotide sequence ID" value="NZ_JBHSVQ010000001.1"/>
</dbReference>
<proteinExistence type="predicted"/>
<accession>A0ABW5FGI4</accession>
<keyword evidence="2" id="KW-1185">Reference proteome</keyword>
<comment type="caution">
    <text evidence="1">The sequence shown here is derived from an EMBL/GenBank/DDBJ whole genome shotgun (WGS) entry which is preliminary data.</text>
</comment>
<sequence>MPVKVPTNEELISLLGQSLFDVWTKLTHLVETKYDMEHLWNSGGKRWTYEYKYRRGGKTLCTLYAKEDAFGFLIIFGKDERVKFEADRNNYSLEVQRVYDESTTYHDGKWMMFELKDTSLFCDIEKLLRIKRKPNIK</sequence>